<gene>
    <name evidence="2" type="ORF">H9815_03585</name>
</gene>
<sequence length="204" mass="22734">MSTPTQPAITAAEPDQLGVVTDLIATSFHSLAVSKWLVADPEPRFAAQRGQFGIIVEHAAEHGRIYLDEDHRATAVWLDYTQPVPEPADYDRRLFRACGPHTPRFAALDVAFEENHPTVGHQHLAFMAVLPEYQDRGLGSALLSTHHQVLDREGTPAYLEAANLRVARMYGRWGYRIISRIDLPGGPSMWPMWRDAAASGADRR</sequence>
<evidence type="ECO:0000313" key="3">
    <source>
        <dbReference type="Proteomes" id="UP000824037"/>
    </source>
</evidence>
<dbReference type="CDD" id="cd04301">
    <property type="entry name" value="NAT_SF"/>
    <property type="match status" value="1"/>
</dbReference>
<evidence type="ECO:0000259" key="1">
    <source>
        <dbReference type="PROSITE" id="PS51186"/>
    </source>
</evidence>
<dbReference type="InterPro" id="IPR000182">
    <property type="entry name" value="GNAT_dom"/>
</dbReference>
<dbReference type="Gene3D" id="3.40.630.30">
    <property type="match status" value="1"/>
</dbReference>
<keyword evidence="2" id="KW-0012">Acyltransferase</keyword>
<dbReference type="SUPFAM" id="SSF55729">
    <property type="entry name" value="Acyl-CoA N-acyltransferases (Nat)"/>
    <property type="match status" value="1"/>
</dbReference>
<accession>A0A9D2J3F2</accession>
<reference evidence="2" key="2">
    <citation type="submission" date="2021-04" db="EMBL/GenBank/DDBJ databases">
        <authorList>
            <person name="Gilroy R."/>
        </authorList>
    </citation>
    <scope>NUCLEOTIDE SEQUENCE</scope>
    <source>
        <strain evidence="2">ChiGjej4B4-7305</strain>
    </source>
</reference>
<reference evidence="2" key="1">
    <citation type="journal article" date="2021" name="PeerJ">
        <title>Extensive microbial diversity within the chicken gut microbiome revealed by metagenomics and culture.</title>
        <authorList>
            <person name="Gilroy R."/>
            <person name="Ravi A."/>
            <person name="Getino M."/>
            <person name="Pursley I."/>
            <person name="Horton D.L."/>
            <person name="Alikhan N.F."/>
            <person name="Baker D."/>
            <person name="Gharbi K."/>
            <person name="Hall N."/>
            <person name="Watson M."/>
            <person name="Adriaenssens E.M."/>
            <person name="Foster-Nyarko E."/>
            <person name="Jarju S."/>
            <person name="Secka A."/>
            <person name="Antonio M."/>
            <person name="Oren A."/>
            <person name="Chaudhuri R.R."/>
            <person name="La Ragione R."/>
            <person name="Hildebrand F."/>
            <person name="Pallen M.J."/>
        </authorList>
    </citation>
    <scope>NUCLEOTIDE SEQUENCE</scope>
    <source>
        <strain evidence="2">ChiGjej4B4-7305</strain>
    </source>
</reference>
<dbReference type="EC" id="2.3.1.-" evidence="2"/>
<keyword evidence="2" id="KW-0808">Transferase</keyword>
<dbReference type="Pfam" id="PF13508">
    <property type="entry name" value="Acetyltransf_7"/>
    <property type="match status" value="1"/>
</dbReference>
<feature type="domain" description="N-acetyltransferase" evidence="1">
    <location>
        <begin position="63"/>
        <end position="197"/>
    </location>
</feature>
<dbReference type="PANTHER" id="PTHR42791">
    <property type="entry name" value="GNAT FAMILY ACETYLTRANSFERASE"/>
    <property type="match status" value="1"/>
</dbReference>
<dbReference type="EMBL" id="DXBY01000059">
    <property type="protein sequence ID" value="HIZ34837.1"/>
    <property type="molecule type" value="Genomic_DNA"/>
</dbReference>
<protein>
    <submittedName>
        <fullName evidence="2">GNAT family N-acetyltransferase</fullName>
        <ecNumber evidence="2">2.3.1.-</ecNumber>
    </submittedName>
</protein>
<dbReference type="InterPro" id="IPR052523">
    <property type="entry name" value="Trichothecene_AcTrans"/>
</dbReference>
<dbReference type="InterPro" id="IPR016181">
    <property type="entry name" value="Acyl_CoA_acyltransferase"/>
</dbReference>
<proteinExistence type="predicted"/>
<dbReference type="Proteomes" id="UP000824037">
    <property type="component" value="Unassembled WGS sequence"/>
</dbReference>
<dbReference type="AlphaFoldDB" id="A0A9D2J3F2"/>
<name>A0A9D2J3F2_9MICO</name>
<comment type="caution">
    <text evidence="2">The sequence shown here is derived from an EMBL/GenBank/DDBJ whole genome shotgun (WGS) entry which is preliminary data.</text>
</comment>
<evidence type="ECO:0000313" key="2">
    <source>
        <dbReference type="EMBL" id="HIZ34837.1"/>
    </source>
</evidence>
<dbReference type="PANTHER" id="PTHR42791:SF1">
    <property type="entry name" value="N-ACETYLTRANSFERASE DOMAIN-CONTAINING PROTEIN"/>
    <property type="match status" value="1"/>
</dbReference>
<dbReference type="GO" id="GO:0016747">
    <property type="term" value="F:acyltransferase activity, transferring groups other than amino-acyl groups"/>
    <property type="evidence" value="ECO:0007669"/>
    <property type="project" value="InterPro"/>
</dbReference>
<dbReference type="PROSITE" id="PS51186">
    <property type="entry name" value="GNAT"/>
    <property type="match status" value="1"/>
</dbReference>
<organism evidence="2 3">
    <name type="scientific">Candidatus Ruania gallistercoris</name>
    <dbReference type="NCBI Taxonomy" id="2838746"/>
    <lineage>
        <taxon>Bacteria</taxon>
        <taxon>Bacillati</taxon>
        <taxon>Actinomycetota</taxon>
        <taxon>Actinomycetes</taxon>
        <taxon>Micrococcales</taxon>
        <taxon>Ruaniaceae</taxon>
        <taxon>Ruania</taxon>
    </lineage>
</organism>